<dbReference type="AlphaFoldDB" id="A0A2N9GWF4"/>
<keyword evidence="5" id="KW-0067">ATP-binding</keyword>
<dbReference type="Pfam" id="PF00931">
    <property type="entry name" value="NB-ARC"/>
    <property type="match status" value="1"/>
</dbReference>
<dbReference type="InterPro" id="IPR027417">
    <property type="entry name" value="P-loop_NTPase"/>
</dbReference>
<dbReference type="SUPFAM" id="SSF52058">
    <property type="entry name" value="L domain-like"/>
    <property type="match status" value="1"/>
</dbReference>
<evidence type="ECO:0000256" key="1">
    <source>
        <dbReference type="ARBA" id="ARBA00008894"/>
    </source>
</evidence>
<evidence type="ECO:0000259" key="8">
    <source>
        <dbReference type="Pfam" id="PF23559"/>
    </source>
</evidence>
<evidence type="ECO:0000313" key="10">
    <source>
        <dbReference type="EMBL" id="SPD03739.1"/>
    </source>
</evidence>
<reference evidence="10" key="1">
    <citation type="submission" date="2018-02" db="EMBL/GenBank/DDBJ databases">
        <authorList>
            <person name="Cohen D.B."/>
            <person name="Kent A.D."/>
        </authorList>
    </citation>
    <scope>NUCLEOTIDE SEQUENCE</scope>
</reference>
<evidence type="ECO:0000259" key="7">
    <source>
        <dbReference type="Pfam" id="PF00931"/>
    </source>
</evidence>
<feature type="domain" description="Disease resistance protein winged helix" evidence="8">
    <location>
        <begin position="365"/>
        <end position="434"/>
    </location>
</feature>
<dbReference type="PANTHER" id="PTHR33463:SF187">
    <property type="entry name" value="AND NB-ARC DOMAIN DISEASE RESISTANCE PROTEIN, PUTATIVE-RELATED"/>
    <property type="match status" value="1"/>
</dbReference>
<dbReference type="InterPro" id="IPR002182">
    <property type="entry name" value="NB-ARC"/>
</dbReference>
<dbReference type="InterPro" id="IPR032675">
    <property type="entry name" value="LRR_dom_sf"/>
</dbReference>
<organism evidence="10">
    <name type="scientific">Fagus sylvatica</name>
    <name type="common">Beechnut</name>
    <dbReference type="NCBI Taxonomy" id="28930"/>
    <lineage>
        <taxon>Eukaryota</taxon>
        <taxon>Viridiplantae</taxon>
        <taxon>Streptophyta</taxon>
        <taxon>Embryophyta</taxon>
        <taxon>Tracheophyta</taxon>
        <taxon>Spermatophyta</taxon>
        <taxon>Magnoliopsida</taxon>
        <taxon>eudicotyledons</taxon>
        <taxon>Gunneridae</taxon>
        <taxon>Pentapetalae</taxon>
        <taxon>rosids</taxon>
        <taxon>fabids</taxon>
        <taxon>Fagales</taxon>
        <taxon>Fagaceae</taxon>
        <taxon>Fagus</taxon>
    </lineage>
</organism>
<keyword evidence="4" id="KW-0611">Plant defense</keyword>
<dbReference type="PRINTS" id="PR00364">
    <property type="entry name" value="DISEASERSIST"/>
</dbReference>
<dbReference type="Gene3D" id="3.80.10.10">
    <property type="entry name" value="Ribonuclease Inhibitor"/>
    <property type="match status" value="2"/>
</dbReference>
<proteinExistence type="inferred from homology"/>
<name>A0A2N9GWF4_FAGSY</name>
<feature type="coiled-coil region" evidence="6">
    <location>
        <begin position="32"/>
        <end position="59"/>
    </location>
</feature>
<dbReference type="GO" id="GO:0043531">
    <property type="term" value="F:ADP binding"/>
    <property type="evidence" value="ECO:0007669"/>
    <property type="project" value="InterPro"/>
</dbReference>
<gene>
    <name evidence="10" type="ORF">FSB_LOCUS31621</name>
</gene>
<dbReference type="PANTHER" id="PTHR33463">
    <property type="entry name" value="NB-ARC DOMAIN-CONTAINING PROTEIN-RELATED"/>
    <property type="match status" value="1"/>
</dbReference>
<dbReference type="Pfam" id="PF23598">
    <property type="entry name" value="LRR_14"/>
    <property type="match status" value="1"/>
</dbReference>
<dbReference type="FunFam" id="1.10.10.10:FF:000322">
    <property type="entry name" value="Probable disease resistance protein At1g63360"/>
    <property type="match status" value="1"/>
</dbReference>
<dbReference type="InterPro" id="IPR050905">
    <property type="entry name" value="Plant_NBS-LRR"/>
</dbReference>
<keyword evidence="2" id="KW-0677">Repeat</keyword>
<dbReference type="SUPFAM" id="SSF52540">
    <property type="entry name" value="P-loop containing nucleoside triphosphate hydrolases"/>
    <property type="match status" value="1"/>
</dbReference>
<evidence type="ECO:0000256" key="2">
    <source>
        <dbReference type="ARBA" id="ARBA00022737"/>
    </source>
</evidence>
<evidence type="ECO:0000256" key="6">
    <source>
        <dbReference type="SAM" id="Coils"/>
    </source>
</evidence>
<dbReference type="GO" id="GO:0005524">
    <property type="term" value="F:ATP binding"/>
    <property type="evidence" value="ECO:0007669"/>
    <property type="project" value="UniProtKB-KW"/>
</dbReference>
<sequence length="942" mass="108136">MEKLGSILEMLGPIVEFGKMIWAPISEYYNYHKDAGELMKNLKRKREELECGRSDIELKMGAELFPGKRPKKEVQLWLQNAETIDGEIETIEQEAGRVKYSNVRIGKIACMKIQEVEELMNQRGGFGDSFVVDPPISRGDVLPITTIVGESTAKRTLEKIWEHVLVSKASNVFKLQNDIARNLDLDLSKYEDVILRAGKLSIALENRKRYVLILDDMWEAFRLEDVGIPEPTPTNGCKLVLTTRSVEVCNKMSCENIKIELLSEEESWNLFLETLGRDVLNTPDLEVTVKEVVKECARLPLAIITIAGSLKNVVHASEWRNALEDLRTSIKGSNNVATTVFERLQFSYKRLKDEKLQHCLLYCALYPEDFEIDRDELIEHLIDEGVIERMKSRQAEFDKGHTMLNKLENACLLEGGSHYDGYFVKMHDLIRDMALQIAGPKFMVELEDFQDEEKWGKDLVKVSLMRNLSDLENLTTLRLMDCQSLTHVPSLAKLTTLRKLDISRSSIKEIPHGLEMLVNLRYLGLDARDLEKMPLGILPKLTQLQVLKLNWFSDSSRNGEEIVKLKKLEYLKGRFYDINHFNTYVGYLEEVGPITISNYFLWMGEGRADDVIRDFDHVEKGKLVTFCKCNISLVLLPKDVQTLVIWRCDNLSSLDASFFKGLKSICIWECEEIGDTLSLSYLFSLQSLEFVDLQSLDNLRIPFGEERVTSAPAVTPGTFSRLKKFRISYCPNIKKLFTPGLLLNLGNLEQIYIWGCKQLEEIIGGVSDDEVEEEAEEIEETGMGSNVIFPKLRILSLQNLPELKTICSSSNVIFSDSPHQQICIYTCPKLKRLPLSLRLTNGQPYSLPSSLEIHITKEEWELLEWDNHDTKNILEPHCQFFIFRCPKLKRLPLSLRLTNGQPSSPPSSLRIDIMKEEWELLEWDNHDTKNTLESRCVFKERV</sequence>
<dbReference type="Pfam" id="PF23559">
    <property type="entry name" value="WHD_DRP"/>
    <property type="match status" value="1"/>
</dbReference>
<dbReference type="GO" id="GO:0006952">
    <property type="term" value="P:defense response"/>
    <property type="evidence" value="ECO:0007669"/>
    <property type="project" value="UniProtKB-KW"/>
</dbReference>
<dbReference type="Gene3D" id="1.10.8.430">
    <property type="entry name" value="Helical domain of apoptotic protease-activating factors"/>
    <property type="match status" value="1"/>
</dbReference>
<dbReference type="InterPro" id="IPR042197">
    <property type="entry name" value="Apaf_helical"/>
</dbReference>
<accession>A0A2N9GWF4</accession>
<keyword evidence="6" id="KW-0175">Coiled coil</keyword>
<keyword evidence="3" id="KW-0547">Nucleotide-binding</keyword>
<evidence type="ECO:0000259" key="9">
    <source>
        <dbReference type="Pfam" id="PF23598"/>
    </source>
</evidence>
<dbReference type="EMBL" id="OIVN01002446">
    <property type="protein sequence ID" value="SPD03739.1"/>
    <property type="molecule type" value="Genomic_DNA"/>
</dbReference>
<dbReference type="InterPro" id="IPR055414">
    <property type="entry name" value="LRR_R13L4/SHOC2-like"/>
</dbReference>
<dbReference type="InterPro" id="IPR058922">
    <property type="entry name" value="WHD_DRP"/>
</dbReference>
<evidence type="ECO:0000256" key="5">
    <source>
        <dbReference type="ARBA" id="ARBA00022840"/>
    </source>
</evidence>
<dbReference type="Gene3D" id="3.40.50.300">
    <property type="entry name" value="P-loop containing nucleotide triphosphate hydrolases"/>
    <property type="match status" value="1"/>
</dbReference>
<evidence type="ECO:0000256" key="4">
    <source>
        <dbReference type="ARBA" id="ARBA00022821"/>
    </source>
</evidence>
<comment type="similarity">
    <text evidence="1">Belongs to the disease resistance NB-LRR family.</text>
</comment>
<protein>
    <submittedName>
        <fullName evidence="10">Uncharacterized protein</fullName>
    </submittedName>
</protein>
<feature type="domain" description="Disease resistance R13L4/SHOC-2-like LRR" evidence="9">
    <location>
        <begin position="462"/>
        <end position="760"/>
    </location>
</feature>
<evidence type="ECO:0000256" key="3">
    <source>
        <dbReference type="ARBA" id="ARBA00022741"/>
    </source>
</evidence>
<feature type="domain" description="NB-ARC" evidence="7">
    <location>
        <begin position="160"/>
        <end position="273"/>
    </location>
</feature>